<feature type="transmembrane region" description="Helical" evidence="14">
    <location>
        <begin position="233"/>
        <end position="258"/>
    </location>
</feature>
<evidence type="ECO:0000259" key="15">
    <source>
        <dbReference type="PROSITE" id="PS50893"/>
    </source>
</evidence>
<feature type="domain" description="ABC transporter" evidence="15">
    <location>
        <begin position="428"/>
        <end position="664"/>
    </location>
</feature>
<keyword evidence="4" id="KW-0813">Transport</keyword>
<dbReference type="Gene3D" id="3.40.50.300">
    <property type="entry name" value="P-loop containing nucleotide triphosphate hydrolases"/>
    <property type="match status" value="2"/>
</dbReference>
<evidence type="ECO:0000256" key="12">
    <source>
        <dbReference type="ARBA" id="ARBA00023180"/>
    </source>
</evidence>
<evidence type="ECO:0000256" key="1">
    <source>
        <dbReference type="ARBA" id="ARBA00004141"/>
    </source>
</evidence>
<evidence type="ECO:0000313" key="17">
    <source>
        <dbReference type="EMBL" id="KAJ8288106.1"/>
    </source>
</evidence>
<feature type="transmembrane region" description="Helical" evidence="14">
    <location>
        <begin position="363"/>
        <end position="381"/>
    </location>
</feature>
<evidence type="ECO:0000256" key="5">
    <source>
        <dbReference type="ARBA" id="ARBA00022692"/>
    </source>
</evidence>
<evidence type="ECO:0000256" key="9">
    <source>
        <dbReference type="ARBA" id="ARBA00022967"/>
    </source>
</evidence>
<reference evidence="17" key="1">
    <citation type="journal article" date="2023" name="Science">
        <title>Genome structures resolve the early diversification of teleost fishes.</title>
        <authorList>
            <person name="Parey E."/>
            <person name="Louis A."/>
            <person name="Montfort J."/>
            <person name="Bouchez O."/>
            <person name="Roques C."/>
            <person name="Iampietro C."/>
            <person name="Lluch J."/>
            <person name="Castinel A."/>
            <person name="Donnadieu C."/>
            <person name="Desvignes T."/>
            <person name="Floi Bucao C."/>
            <person name="Jouanno E."/>
            <person name="Wen M."/>
            <person name="Mejri S."/>
            <person name="Dirks R."/>
            <person name="Jansen H."/>
            <person name="Henkel C."/>
            <person name="Chen W.J."/>
            <person name="Zahm M."/>
            <person name="Cabau C."/>
            <person name="Klopp C."/>
            <person name="Thompson A.W."/>
            <person name="Robinson-Rechavi M."/>
            <person name="Braasch I."/>
            <person name="Lecointre G."/>
            <person name="Bobe J."/>
            <person name="Postlethwait J.H."/>
            <person name="Berthelot C."/>
            <person name="Roest Crollius H."/>
            <person name="Guiguen Y."/>
        </authorList>
    </citation>
    <scope>NUCLEOTIDE SEQUENCE</scope>
    <source>
        <strain evidence="17">Concon-B</strain>
    </source>
</reference>
<evidence type="ECO:0000256" key="2">
    <source>
        <dbReference type="ARBA" id="ARBA00007577"/>
    </source>
</evidence>
<dbReference type="Proteomes" id="UP001152803">
    <property type="component" value="Unassembled WGS sequence"/>
</dbReference>
<keyword evidence="9" id="KW-1278">Translocase</keyword>
<evidence type="ECO:0000256" key="11">
    <source>
        <dbReference type="ARBA" id="ARBA00023136"/>
    </source>
</evidence>
<dbReference type="InterPro" id="IPR017871">
    <property type="entry name" value="ABC_transporter-like_CS"/>
</dbReference>
<dbReference type="PROSITE" id="PS50929">
    <property type="entry name" value="ABC_TM1F"/>
    <property type="match status" value="2"/>
</dbReference>
<keyword evidence="5 14" id="KW-0812">Transmembrane</keyword>
<dbReference type="Pfam" id="PF00005">
    <property type="entry name" value="ABC_tran"/>
    <property type="match status" value="2"/>
</dbReference>
<dbReference type="CDD" id="cd18577">
    <property type="entry name" value="ABC_6TM_Pgp_ABCB1_D1_like"/>
    <property type="match status" value="1"/>
</dbReference>
<proteinExistence type="inferred from homology"/>
<keyword evidence="18" id="KW-1185">Reference proteome</keyword>
<dbReference type="GO" id="GO:0090374">
    <property type="term" value="P:oligopeptide export from mitochondrion"/>
    <property type="evidence" value="ECO:0007669"/>
    <property type="project" value="TreeGrafter"/>
</dbReference>
<dbReference type="PROSITE" id="PS50893">
    <property type="entry name" value="ABC_TRANSPORTER_2"/>
    <property type="match status" value="2"/>
</dbReference>
<sequence>MKETAVDQLTVPPQEVFPEAYTNLAFIDNEKPIEEALSVEPAPKPKKQGLFRKKKPEEPKGNVKAIGFFQLFRYTTPLEITLIIVGLFCASVQGVTLPLTMVVIGNVADSFIQNANRTNLTTANFTVNVNSSECIQNQEFEAKITIISYYFLALGAGVFVFGSLHVMLFQLTATTQTKRIRSKYFNAVLHQPMEWFDTHHIGAINTRLTQDIDIIQDGLGHHVSNSVQFFSSFLTGIIIGLIYSWVLTLVCLSFLIPLTAGSTAVGSKALVTLNSKELSAYAKAAAVAEEILVSIRTVVAFNGQNKAVEKYETNLEDAKNIGMKRAIAAKVSLGLTIFIVYGTNALGFWYGTKLIVDDPENNSIGRTMTVFFSVILAVTCLSEGAQSLETIVKAQSAAYEIYNTIDMPRPIDSNSKEGHKPDQVKGDIEFTNIQFSYPSRKDTKILKGMALKIPHGKTIALVGASGCGKSTTIQLLQRFYDPDSGEILLDGHDIRSLNVKWLRENMSIVSQEPVLFATTIAENIRYGCKDASDEDIERAIREANAYNFISKLPDKLNTMVGERGAQLSGGQKQRIAIARALVKNPKILLLDEATSALDTQSEAIVQAALDKASAGRTTIIIAHRLSTIRTADVIAGFDNGVVTELGTHQELMNLKGIYYSLVTQQSSDTDGEDVSSESSNETNEEDQNQTLEENNTFPRNSLRRKSSKKQSRKRCKKCAKNEKKEEEPLPDISFSRMLALNKPEWPYLLLGTLSGIGAGAISPCHAIIIAQMIGVFRETDPDVIRDRTLMFSLLYIAVGGMAFVTEIIQGCTFAKSGEHLIMRLRSQSFSAMIRQDIGWFDDSRHAVGVLMTKLATDASHVKRAIETRLILGTTMASALTITLVVAFISSWQLTLLVMVFIPAIMGTTLIAAKATAGQAAKVQSALELSGKISTETVGNVRTVVALALEDVILRKFMVSLTRPYRVGLRNAPINGVASGISLAMPYLNRAAVFRFAAWLVTNCYIEFGDVFMVVLLVTMTAMKLAKTASLSPNLAIAKASAQSIVALLQRKPEIDIYSEEGEKLADCVGNLEFRGVHFAYPTRPNVSVLAGLNVSVRPGQTLALVGGSGCGKSTSVQLLERFYDPAAGHVYLDGQDTKKLNLAWLRSQVGLVSQEPILFDCTIAENIQYGDNSRVISLDEIEDAAKKANIHDFILSLPEKYNTRVGDKGTQLSGGQKQRIAIARALVRQPKVLLLDEATSALDTESEKIVQKALDNARLGRTCVVIAHRLATIQNADIIAVIQNGMAVEQGTHEQLLAKRGAYYALVNAHGSHRRPERL</sequence>
<dbReference type="FunFam" id="1.20.1560.10:FF:000018">
    <property type="entry name" value="ATP-binding cassette subfamily B member 11"/>
    <property type="match status" value="1"/>
</dbReference>
<evidence type="ECO:0000256" key="4">
    <source>
        <dbReference type="ARBA" id="ARBA00022448"/>
    </source>
</evidence>
<evidence type="ECO:0000256" key="13">
    <source>
        <dbReference type="SAM" id="MobiDB-lite"/>
    </source>
</evidence>
<keyword evidence="7" id="KW-0547">Nucleotide-binding</keyword>
<comment type="subcellular location">
    <subcellularLocation>
        <location evidence="1">Membrane</location>
        <topology evidence="1">Multi-pass membrane protein</topology>
    </subcellularLocation>
</comment>
<dbReference type="GO" id="GO:0005743">
    <property type="term" value="C:mitochondrial inner membrane"/>
    <property type="evidence" value="ECO:0007669"/>
    <property type="project" value="TreeGrafter"/>
</dbReference>
<dbReference type="EMBL" id="JAFJMO010000001">
    <property type="protein sequence ID" value="KAJ8288106.1"/>
    <property type="molecule type" value="Genomic_DNA"/>
</dbReference>
<evidence type="ECO:0000259" key="16">
    <source>
        <dbReference type="PROSITE" id="PS50929"/>
    </source>
</evidence>
<dbReference type="GO" id="GO:0016887">
    <property type="term" value="F:ATP hydrolysis activity"/>
    <property type="evidence" value="ECO:0007669"/>
    <property type="project" value="InterPro"/>
</dbReference>
<dbReference type="PANTHER" id="PTHR43394:SF20">
    <property type="entry name" value="ATP BINDING CASSETTE SUBFAMILY B MEMBER 5"/>
    <property type="match status" value="1"/>
</dbReference>
<dbReference type="SUPFAM" id="SSF90123">
    <property type="entry name" value="ABC transporter transmembrane region"/>
    <property type="match status" value="2"/>
</dbReference>
<dbReference type="GO" id="GO:0008559">
    <property type="term" value="F:ABC-type xenobiotic transporter activity"/>
    <property type="evidence" value="ECO:0007669"/>
    <property type="project" value="UniProtKB-EC"/>
</dbReference>
<evidence type="ECO:0000256" key="3">
    <source>
        <dbReference type="ARBA" id="ARBA00012191"/>
    </source>
</evidence>
<dbReference type="PANTHER" id="PTHR43394">
    <property type="entry name" value="ATP-DEPENDENT PERMEASE MDL1, MITOCHONDRIAL"/>
    <property type="match status" value="1"/>
</dbReference>
<dbReference type="EC" id="7.6.2.2" evidence="3"/>
<dbReference type="OrthoDB" id="6500128at2759"/>
<dbReference type="GO" id="GO:0015421">
    <property type="term" value="F:ABC-type oligopeptide transporter activity"/>
    <property type="evidence" value="ECO:0007669"/>
    <property type="project" value="TreeGrafter"/>
</dbReference>
<evidence type="ECO:0000256" key="7">
    <source>
        <dbReference type="ARBA" id="ARBA00022741"/>
    </source>
</evidence>
<dbReference type="FunFam" id="3.40.50.300:FF:000302">
    <property type="entry name" value="ATP-binding cassette subfamily B member 5"/>
    <property type="match status" value="1"/>
</dbReference>
<keyword evidence="8" id="KW-0067">ATP-binding</keyword>
<evidence type="ECO:0000313" key="18">
    <source>
        <dbReference type="Proteomes" id="UP001152803"/>
    </source>
</evidence>
<dbReference type="CDD" id="cd03249">
    <property type="entry name" value="ABC_MTABC3_MDL1_MDL2"/>
    <property type="match status" value="2"/>
</dbReference>
<feature type="transmembrane region" description="Helical" evidence="14">
    <location>
        <begin position="995"/>
        <end position="1017"/>
    </location>
</feature>
<dbReference type="PROSITE" id="PS00211">
    <property type="entry name" value="ABC_TRANSPORTER_1"/>
    <property type="match status" value="2"/>
</dbReference>
<feature type="domain" description="ABC transmembrane type-1" evidence="16">
    <location>
        <begin position="84"/>
        <end position="393"/>
    </location>
</feature>
<dbReference type="CDD" id="cd18578">
    <property type="entry name" value="ABC_6TM_Pgp_ABCB1_D2_like"/>
    <property type="match status" value="1"/>
</dbReference>
<keyword evidence="11 14" id="KW-0472">Membrane</keyword>
<dbReference type="Pfam" id="PF00664">
    <property type="entry name" value="ABC_membrane"/>
    <property type="match status" value="2"/>
</dbReference>
<name>A0A9Q1I8R3_CONCO</name>
<dbReference type="InterPro" id="IPR003593">
    <property type="entry name" value="AAA+_ATPase"/>
</dbReference>
<protein>
    <recommendedName>
        <fullName evidence="3">ABC-type xenobiotic transporter</fullName>
        <ecNumber evidence="3">7.6.2.2</ecNumber>
    </recommendedName>
</protein>
<keyword evidence="6" id="KW-0677">Repeat</keyword>
<feature type="transmembrane region" description="Helical" evidence="14">
    <location>
        <begin position="80"/>
        <end position="104"/>
    </location>
</feature>
<feature type="transmembrane region" description="Helical" evidence="14">
    <location>
        <begin position="331"/>
        <end position="351"/>
    </location>
</feature>
<feature type="domain" description="ABC transmembrane type-1" evidence="16">
    <location>
        <begin position="749"/>
        <end position="1035"/>
    </location>
</feature>
<dbReference type="InterPro" id="IPR011527">
    <property type="entry name" value="ABC1_TM_dom"/>
</dbReference>
<gene>
    <name evidence="17" type="ORF">COCON_G00007650</name>
</gene>
<feature type="transmembrane region" description="Helical" evidence="14">
    <location>
        <begin position="894"/>
        <end position="912"/>
    </location>
</feature>
<feature type="transmembrane region" description="Helical" evidence="14">
    <location>
        <begin position="747"/>
        <end position="773"/>
    </location>
</feature>
<organism evidence="17 18">
    <name type="scientific">Conger conger</name>
    <name type="common">Conger eel</name>
    <name type="synonym">Muraena conger</name>
    <dbReference type="NCBI Taxonomy" id="82655"/>
    <lineage>
        <taxon>Eukaryota</taxon>
        <taxon>Metazoa</taxon>
        <taxon>Chordata</taxon>
        <taxon>Craniata</taxon>
        <taxon>Vertebrata</taxon>
        <taxon>Euteleostomi</taxon>
        <taxon>Actinopterygii</taxon>
        <taxon>Neopterygii</taxon>
        <taxon>Teleostei</taxon>
        <taxon>Anguilliformes</taxon>
        <taxon>Congridae</taxon>
        <taxon>Conger</taxon>
    </lineage>
</organism>
<feature type="transmembrane region" description="Helical" evidence="14">
    <location>
        <begin position="149"/>
        <end position="169"/>
    </location>
</feature>
<accession>A0A9Q1I8R3</accession>
<evidence type="ECO:0000256" key="6">
    <source>
        <dbReference type="ARBA" id="ARBA00022737"/>
    </source>
</evidence>
<dbReference type="FunFam" id="1.20.1560.10:FF:000009">
    <property type="entry name" value="ABC transporter B family member 1"/>
    <property type="match status" value="1"/>
</dbReference>
<comment type="caution">
    <text evidence="17">The sequence shown here is derived from an EMBL/GenBank/DDBJ whole genome shotgun (WGS) entry which is preliminary data.</text>
</comment>
<dbReference type="FunFam" id="3.40.50.300:FF:000479">
    <property type="entry name" value="Multidrug resistance protein 1A"/>
    <property type="match status" value="1"/>
</dbReference>
<dbReference type="SMART" id="SM00382">
    <property type="entry name" value="AAA"/>
    <property type="match status" value="2"/>
</dbReference>
<evidence type="ECO:0000256" key="8">
    <source>
        <dbReference type="ARBA" id="ARBA00022840"/>
    </source>
</evidence>
<feature type="region of interest" description="Disordered" evidence="13">
    <location>
        <begin position="667"/>
        <end position="722"/>
    </location>
</feature>
<dbReference type="SUPFAM" id="SSF52540">
    <property type="entry name" value="P-loop containing nucleoside triphosphate hydrolases"/>
    <property type="match status" value="2"/>
</dbReference>
<keyword evidence="12" id="KW-0325">Glycoprotein</keyword>
<comment type="similarity">
    <text evidence="2">Belongs to the ABC transporter superfamily. ABCB family. Multidrug resistance exporter (TC 3.A.1.201) subfamily.</text>
</comment>
<feature type="transmembrane region" description="Helical" evidence="14">
    <location>
        <begin position="793"/>
        <end position="814"/>
    </location>
</feature>
<evidence type="ECO:0000256" key="14">
    <source>
        <dbReference type="SAM" id="Phobius"/>
    </source>
</evidence>
<feature type="compositionally biased region" description="Basic residues" evidence="13">
    <location>
        <begin position="701"/>
        <end position="718"/>
    </location>
</feature>
<feature type="domain" description="ABC transporter" evidence="15">
    <location>
        <begin position="1071"/>
        <end position="1309"/>
    </location>
</feature>
<dbReference type="InterPro" id="IPR027417">
    <property type="entry name" value="P-loop_NTPase"/>
</dbReference>
<dbReference type="Gene3D" id="1.20.1560.10">
    <property type="entry name" value="ABC transporter type 1, transmembrane domain"/>
    <property type="match status" value="1"/>
</dbReference>
<dbReference type="GO" id="GO:0005524">
    <property type="term" value="F:ATP binding"/>
    <property type="evidence" value="ECO:0007669"/>
    <property type="project" value="UniProtKB-KW"/>
</dbReference>
<evidence type="ECO:0000256" key="10">
    <source>
        <dbReference type="ARBA" id="ARBA00022989"/>
    </source>
</evidence>
<dbReference type="InterPro" id="IPR003439">
    <property type="entry name" value="ABC_transporter-like_ATP-bd"/>
</dbReference>
<keyword evidence="10 14" id="KW-1133">Transmembrane helix</keyword>
<feature type="transmembrane region" description="Helical" evidence="14">
    <location>
        <begin position="869"/>
        <end position="888"/>
    </location>
</feature>
<dbReference type="InterPro" id="IPR036640">
    <property type="entry name" value="ABC1_TM_sf"/>
</dbReference>
<dbReference type="InterPro" id="IPR039421">
    <property type="entry name" value="Type_1_exporter"/>
</dbReference>